<keyword evidence="8 12" id="KW-0479">Metal-binding</keyword>
<dbReference type="Gene3D" id="3.20.20.20">
    <property type="entry name" value="Dihydropteroate synthase-like"/>
    <property type="match status" value="1"/>
</dbReference>
<keyword evidence="9 12" id="KW-0460">Magnesium</keyword>
<dbReference type="Proteomes" id="UP000092607">
    <property type="component" value="Unassembled WGS sequence"/>
</dbReference>
<evidence type="ECO:0000256" key="7">
    <source>
        <dbReference type="ARBA" id="ARBA00022679"/>
    </source>
</evidence>
<evidence type="ECO:0000256" key="12">
    <source>
        <dbReference type="RuleBase" id="RU361205"/>
    </source>
</evidence>
<dbReference type="InterPro" id="IPR011005">
    <property type="entry name" value="Dihydropteroate_synth-like_sf"/>
</dbReference>
<gene>
    <name evidence="14" type="ORF">A9309_09655</name>
</gene>
<comment type="pathway">
    <text evidence="3 12">Cofactor biosynthesis; tetrahydrofolate biosynthesis; 7,8-dihydrofolate from 2-amino-4-hydroxy-6-hydroxymethyl-7,8-dihydropteridine diphosphate and 4-aminobenzoate: step 1/2.</text>
</comment>
<reference evidence="14 15" key="1">
    <citation type="submission" date="2016-06" db="EMBL/GenBank/DDBJ databases">
        <title>Draft genome of Moraxella lacunata CCUG 57757A.</title>
        <authorList>
            <person name="Salva-Serra F."/>
            <person name="Engstrom-Jakobsson H."/>
            <person name="Thorell K."/>
            <person name="Gonzales-Siles L."/>
            <person name="Karlsson R."/>
            <person name="Boulund F."/>
            <person name="Engstrand L."/>
            <person name="Kristiansson E."/>
            <person name="Moore E."/>
        </authorList>
    </citation>
    <scope>NUCLEOTIDE SEQUENCE [LARGE SCALE GENOMIC DNA]</scope>
    <source>
        <strain evidence="14 15">CCUG 57757A</strain>
    </source>
</reference>
<dbReference type="GO" id="GO:0046872">
    <property type="term" value="F:metal ion binding"/>
    <property type="evidence" value="ECO:0007669"/>
    <property type="project" value="UniProtKB-KW"/>
</dbReference>
<keyword evidence="10 12" id="KW-0289">Folate biosynthesis</keyword>
<evidence type="ECO:0000256" key="6">
    <source>
        <dbReference type="ARBA" id="ARBA00016919"/>
    </source>
</evidence>
<dbReference type="PANTHER" id="PTHR20941:SF1">
    <property type="entry name" value="FOLIC ACID SYNTHESIS PROTEIN FOL1"/>
    <property type="match status" value="1"/>
</dbReference>
<dbReference type="FunFam" id="3.20.20.20:FF:000006">
    <property type="entry name" value="Dihydropteroate synthase"/>
    <property type="match status" value="1"/>
</dbReference>
<dbReference type="PANTHER" id="PTHR20941">
    <property type="entry name" value="FOLATE SYNTHESIS PROTEINS"/>
    <property type="match status" value="1"/>
</dbReference>
<dbReference type="SUPFAM" id="SSF51717">
    <property type="entry name" value="Dihydropteroate synthetase-like"/>
    <property type="match status" value="1"/>
</dbReference>
<organism evidence="14 15">
    <name type="scientific">Moraxella lacunata</name>
    <dbReference type="NCBI Taxonomy" id="477"/>
    <lineage>
        <taxon>Bacteria</taxon>
        <taxon>Pseudomonadati</taxon>
        <taxon>Pseudomonadota</taxon>
        <taxon>Gammaproteobacteria</taxon>
        <taxon>Moraxellales</taxon>
        <taxon>Moraxellaceae</taxon>
        <taxon>Moraxella</taxon>
    </lineage>
</organism>
<dbReference type="GO" id="GO:0004156">
    <property type="term" value="F:dihydropteroate synthase activity"/>
    <property type="evidence" value="ECO:0007669"/>
    <property type="project" value="UniProtKB-EC"/>
</dbReference>
<keyword evidence="7 12" id="KW-0808">Transferase</keyword>
<comment type="cofactor">
    <cofactor evidence="2 12">
        <name>Mg(2+)</name>
        <dbReference type="ChEBI" id="CHEBI:18420"/>
    </cofactor>
</comment>
<dbReference type="OrthoDB" id="9811744at2"/>
<dbReference type="InterPro" id="IPR045031">
    <property type="entry name" value="DHP_synth-like"/>
</dbReference>
<evidence type="ECO:0000256" key="3">
    <source>
        <dbReference type="ARBA" id="ARBA00004763"/>
    </source>
</evidence>
<proteinExistence type="inferred from homology"/>
<comment type="caution">
    <text evidence="14">The sequence shown here is derived from an EMBL/GenBank/DDBJ whole genome shotgun (WGS) entry which is preliminary data.</text>
</comment>
<accession>A0A1B8PWA7</accession>
<dbReference type="AlphaFoldDB" id="A0A1B8PWA7"/>
<dbReference type="PROSITE" id="PS00792">
    <property type="entry name" value="DHPS_1"/>
    <property type="match status" value="1"/>
</dbReference>
<evidence type="ECO:0000313" key="14">
    <source>
        <dbReference type="EMBL" id="OBX60245.1"/>
    </source>
</evidence>
<feature type="domain" description="Pterin-binding" evidence="13">
    <location>
        <begin position="16"/>
        <end position="282"/>
    </location>
</feature>
<evidence type="ECO:0000256" key="8">
    <source>
        <dbReference type="ARBA" id="ARBA00022723"/>
    </source>
</evidence>
<evidence type="ECO:0000259" key="13">
    <source>
        <dbReference type="PROSITE" id="PS50972"/>
    </source>
</evidence>
<dbReference type="InterPro" id="IPR006390">
    <property type="entry name" value="DHP_synth_dom"/>
</dbReference>
<comment type="function">
    <text evidence="12">Catalyzes the condensation of para-aminobenzoate (pABA) with 6-hydroxymethyl-7,8-dihydropterin diphosphate (DHPt-PP) to form 7,8-dihydropteroate (H2Pte), the immediate precursor of folate derivatives.</text>
</comment>
<evidence type="ECO:0000256" key="5">
    <source>
        <dbReference type="ARBA" id="ARBA00012458"/>
    </source>
</evidence>
<dbReference type="PROSITE" id="PS50972">
    <property type="entry name" value="PTERIN_BINDING"/>
    <property type="match status" value="1"/>
</dbReference>
<evidence type="ECO:0000256" key="11">
    <source>
        <dbReference type="ARBA" id="ARBA00030193"/>
    </source>
</evidence>
<sequence length="288" mass="31734">MNTLFFNNKTLSLSTPKIMGVLNVTPDSFSDGGRFNSIDTALRHADEMIRWGVDIIDIGGESTRPNAPSVATDTELDRVIPVVEALRAEFGKDVWLSLDTSSPAVMEQGVRAGADMVNDVRGLRRDGVCDVVARLDCPVVIMHSRGEPDTMTQTMNSLANYDDVVREVISELDRDIQNALNAGVRRENIVIDVGMGFAKNHAHHITLMQHLDTIIAHFGLPMLFGVSRKRFLGEILSTFVPAQDHAPTDRDVIGTVAHLFAIQKGASIVRVHDVAHMAQAIKMWQMLK</sequence>
<dbReference type="Pfam" id="PF00809">
    <property type="entry name" value="Pterin_bind"/>
    <property type="match status" value="1"/>
</dbReference>
<dbReference type="EMBL" id="LZMS01000088">
    <property type="protein sequence ID" value="OBX60245.1"/>
    <property type="molecule type" value="Genomic_DNA"/>
</dbReference>
<dbReference type="GO" id="GO:0046656">
    <property type="term" value="P:folic acid biosynthetic process"/>
    <property type="evidence" value="ECO:0007669"/>
    <property type="project" value="UniProtKB-KW"/>
</dbReference>
<evidence type="ECO:0000256" key="1">
    <source>
        <dbReference type="ARBA" id="ARBA00000012"/>
    </source>
</evidence>
<evidence type="ECO:0000313" key="15">
    <source>
        <dbReference type="Proteomes" id="UP000092607"/>
    </source>
</evidence>
<dbReference type="GO" id="GO:0046654">
    <property type="term" value="P:tetrahydrofolate biosynthetic process"/>
    <property type="evidence" value="ECO:0007669"/>
    <property type="project" value="UniProtKB-UniPathway"/>
</dbReference>
<dbReference type="RefSeq" id="WP_065255622.1">
    <property type="nucleotide sequence ID" value="NZ_JARDJM010000003.1"/>
</dbReference>
<dbReference type="EC" id="2.5.1.15" evidence="5 12"/>
<dbReference type="UniPathway" id="UPA00077">
    <property type="reaction ID" value="UER00156"/>
</dbReference>
<evidence type="ECO:0000256" key="9">
    <source>
        <dbReference type="ARBA" id="ARBA00022842"/>
    </source>
</evidence>
<protein>
    <recommendedName>
        <fullName evidence="6 12">Dihydropteroate synthase</fullName>
        <shortName evidence="12">DHPS</shortName>
        <ecNumber evidence="5 12">2.5.1.15</ecNumber>
    </recommendedName>
    <alternativeName>
        <fullName evidence="11 12">Dihydropteroate pyrophosphorylase</fullName>
    </alternativeName>
</protein>
<dbReference type="GO" id="GO:0005829">
    <property type="term" value="C:cytosol"/>
    <property type="evidence" value="ECO:0007669"/>
    <property type="project" value="TreeGrafter"/>
</dbReference>
<dbReference type="NCBIfam" id="TIGR01496">
    <property type="entry name" value="DHPS"/>
    <property type="match status" value="1"/>
</dbReference>
<evidence type="ECO:0000256" key="4">
    <source>
        <dbReference type="ARBA" id="ARBA00009503"/>
    </source>
</evidence>
<evidence type="ECO:0000256" key="2">
    <source>
        <dbReference type="ARBA" id="ARBA00001946"/>
    </source>
</evidence>
<dbReference type="CDD" id="cd00739">
    <property type="entry name" value="DHPS"/>
    <property type="match status" value="1"/>
</dbReference>
<comment type="catalytic activity">
    <reaction evidence="1">
        <text>(7,8-dihydropterin-6-yl)methyl diphosphate + 4-aminobenzoate = 7,8-dihydropteroate + diphosphate</text>
        <dbReference type="Rhea" id="RHEA:19949"/>
        <dbReference type="ChEBI" id="CHEBI:17836"/>
        <dbReference type="ChEBI" id="CHEBI:17839"/>
        <dbReference type="ChEBI" id="CHEBI:33019"/>
        <dbReference type="ChEBI" id="CHEBI:72950"/>
        <dbReference type="EC" id="2.5.1.15"/>
    </reaction>
</comment>
<name>A0A1B8PWA7_MORLA</name>
<evidence type="ECO:0000256" key="10">
    <source>
        <dbReference type="ARBA" id="ARBA00022909"/>
    </source>
</evidence>
<comment type="similarity">
    <text evidence="4 12">Belongs to the DHPS family.</text>
</comment>
<dbReference type="InterPro" id="IPR000489">
    <property type="entry name" value="Pterin-binding_dom"/>
</dbReference>
<dbReference type="PROSITE" id="PS00793">
    <property type="entry name" value="DHPS_2"/>
    <property type="match status" value="1"/>
</dbReference>